<keyword evidence="3" id="KW-0378">Hydrolase</keyword>
<feature type="transmembrane region" description="Helical" evidence="1">
    <location>
        <begin position="12"/>
        <end position="30"/>
    </location>
</feature>
<feature type="transmembrane region" description="Helical" evidence="1">
    <location>
        <begin position="190"/>
        <end position="211"/>
    </location>
</feature>
<feature type="domain" description="CAAX prenyl protease 2/Lysostaphin resistance protein A-like" evidence="2">
    <location>
        <begin position="153"/>
        <end position="242"/>
    </location>
</feature>
<dbReference type="RefSeq" id="WP_259868030.1">
    <property type="nucleotide sequence ID" value="NZ_JAMQJZ010000022.1"/>
</dbReference>
<feature type="transmembrane region" description="Helical" evidence="1">
    <location>
        <begin position="151"/>
        <end position="169"/>
    </location>
</feature>
<feature type="transmembrane region" description="Helical" evidence="1">
    <location>
        <begin position="86"/>
        <end position="104"/>
    </location>
</feature>
<sequence length="253" mass="28774">MKEDLKPMYFGESLLLFGIPGIILYCNIYYGVPYLDSLGVPLIISFPLALYGLLFLLFIASLIAYKLEGNPSTLAGLTKRFRLTKLNKKMGFISIGTFIVVMIMEELLKFTSGILAKMSVFAPPDILPEFIDPNQTLSFPLTAFMGVSLEGNWWILLVWLLCLACNILGEEFWWRGYILPRQELAFGKKAWLVHGALLLLVFHAFLKWNYIVLIPICFILPYMAQRYQNTWIPAIIHGIGNGLFFAFIIPGIF</sequence>
<dbReference type="AlphaFoldDB" id="A0A9X3WRQ6"/>
<gene>
    <name evidence="3" type="ORF">NC661_19470</name>
</gene>
<dbReference type="GO" id="GO:0004175">
    <property type="term" value="F:endopeptidase activity"/>
    <property type="evidence" value="ECO:0007669"/>
    <property type="project" value="UniProtKB-ARBA"/>
</dbReference>
<keyword evidence="3" id="KW-0645">Protease</keyword>
<evidence type="ECO:0000313" key="3">
    <source>
        <dbReference type="EMBL" id="MDC3422536.1"/>
    </source>
</evidence>
<keyword evidence="1" id="KW-0472">Membrane</keyword>
<keyword evidence="1" id="KW-1133">Transmembrane helix</keyword>
<dbReference type="Pfam" id="PF02517">
    <property type="entry name" value="Rce1-like"/>
    <property type="match status" value="1"/>
</dbReference>
<organism evidence="3 4">
    <name type="scientific">Aquibacillus koreensis</name>
    <dbReference type="NCBI Taxonomy" id="279446"/>
    <lineage>
        <taxon>Bacteria</taxon>
        <taxon>Bacillati</taxon>
        <taxon>Bacillota</taxon>
        <taxon>Bacilli</taxon>
        <taxon>Bacillales</taxon>
        <taxon>Bacillaceae</taxon>
        <taxon>Aquibacillus</taxon>
    </lineage>
</organism>
<keyword evidence="1" id="KW-0812">Transmembrane</keyword>
<dbReference type="EMBL" id="JAMQJZ010000022">
    <property type="protein sequence ID" value="MDC3422536.1"/>
    <property type="molecule type" value="Genomic_DNA"/>
</dbReference>
<name>A0A9X3WRQ6_9BACI</name>
<dbReference type="Proteomes" id="UP001145072">
    <property type="component" value="Unassembled WGS sequence"/>
</dbReference>
<reference evidence="3" key="1">
    <citation type="submission" date="2022-06" db="EMBL/GenBank/DDBJ databases">
        <title>Aquibacillus sp. a new bacterium isolated from soil saline samples.</title>
        <authorList>
            <person name="Galisteo C."/>
            <person name="De La Haba R."/>
            <person name="Sanchez-Porro C."/>
            <person name="Ventosa A."/>
        </authorList>
    </citation>
    <scope>NUCLEOTIDE SEQUENCE</scope>
    <source>
        <strain evidence="3">JCM 12387</strain>
    </source>
</reference>
<comment type="caution">
    <text evidence="3">The sequence shown here is derived from an EMBL/GenBank/DDBJ whole genome shotgun (WGS) entry which is preliminary data.</text>
</comment>
<feature type="transmembrane region" description="Helical" evidence="1">
    <location>
        <begin position="231"/>
        <end position="252"/>
    </location>
</feature>
<evidence type="ECO:0000313" key="4">
    <source>
        <dbReference type="Proteomes" id="UP001145072"/>
    </source>
</evidence>
<dbReference type="GO" id="GO:0008237">
    <property type="term" value="F:metallopeptidase activity"/>
    <property type="evidence" value="ECO:0007669"/>
    <property type="project" value="UniProtKB-KW"/>
</dbReference>
<dbReference type="InterPro" id="IPR003675">
    <property type="entry name" value="Rce1/LyrA-like_dom"/>
</dbReference>
<accession>A0A9X3WRQ6</accession>
<keyword evidence="4" id="KW-1185">Reference proteome</keyword>
<protein>
    <submittedName>
        <fullName evidence="3">CPBP family intramembrane metalloprotease</fullName>
    </submittedName>
</protein>
<dbReference type="GO" id="GO:0080120">
    <property type="term" value="P:CAAX-box protein maturation"/>
    <property type="evidence" value="ECO:0007669"/>
    <property type="project" value="UniProtKB-ARBA"/>
</dbReference>
<proteinExistence type="predicted"/>
<keyword evidence="3" id="KW-0482">Metalloprotease</keyword>
<evidence type="ECO:0000256" key="1">
    <source>
        <dbReference type="SAM" id="Phobius"/>
    </source>
</evidence>
<feature type="transmembrane region" description="Helical" evidence="1">
    <location>
        <begin position="42"/>
        <end position="65"/>
    </location>
</feature>
<evidence type="ECO:0000259" key="2">
    <source>
        <dbReference type="Pfam" id="PF02517"/>
    </source>
</evidence>